<keyword evidence="4" id="KW-1185">Reference proteome</keyword>
<dbReference type="InterPro" id="IPR011250">
    <property type="entry name" value="OMP/PagP_B-barrel"/>
</dbReference>
<dbReference type="InterPro" id="IPR051544">
    <property type="entry name" value="TPS_OM_transporter"/>
</dbReference>
<comment type="caution">
    <text evidence="3">The sequence shown here is derived from an EMBL/GenBank/DDBJ whole genome shotgun (WGS) entry which is preliminary data.</text>
</comment>
<feature type="compositionally biased region" description="Low complexity" evidence="1">
    <location>
        <begin position="1"/>
        <end position="12"/>
    </location>
</feature>
<dbReference type="Pfam" id="PF03865">
    <property type="entry name" value="ShlB"/>
    <property type="match status" value="1"/>
</dbReference>
<dbReference type="RefSeq" id="WP_275824296.1">
    <property type="nucleotide sequence ID" value="NZ_JARHUD010000015.1"/>
</dbReference>
<accession>A0ABT5YR60</accession>
<dbReference type="PANTHER" id="PTHR34597:SF3">
    <property type="entry name" value="OUTER MEMBRANE TRANSPORTER CDIB"/>
    <property type="match status" value="1"/>
</dbReference>
<feature type="domain" description="Haemolysin activator HlyB C-terminal" evidence="2">
    <location>
        <begin position="340"/>
        <end position="530"/>
    </location>
</feature>
<sequence length="568" mass="61494">MTASSQAAAQSAIERNVPPAPERGPATIIIDEQDFGRGSSEPLGVDLSGVTLIGQDEAVQSAPPSGVSGTPEGADPQAMEAALAPFIGQPLSLDLAAEVQAAIAGVYRAAGRPFVSVTLPPQEVTQGILQVRIIEFRLGEARVSGVDEDQAASIRADLRLEPGQPIDARALEEDLSWINRSPFLDVEGTFRPGTETALTELDVPVTRSRPLSVSGGWTNTGSEATGLDRYFLGLDLSLQPLNGAWLSYQVTGSDDLWRNRSKLLPSKGKYPNYLSHAGRIVVPTWPRQALEISPNYVVSREDPNQFITFESTTLELPIIYRSAISNLLPQRYWGDIYGGVSFKRLERTTFFNGTEVADGSADVFQLQLGWSNLLTDETGRTAFDVSLHGNPGGVLSGNTDKTWSTFSNGRVDQVTYAYVNANVTRITRLPKRFAWLSTATGQVATAPLPDTERMPLGGFSAVRGYTFDDVTVDRALVWRNELRLPTFSPIGEVADIWDSLSPFLFADVGFGSDQWSDRDTTIAGLGAGLDYRIADNLDLNLAAGYALKDAGQTDAKDVTINAFIRARF</sequence>
<proteinExistence type="predicted"/>
<organism evidence="3 4">
    <name type="scientific">Aquibaculum arenosum</name>
    <dbReference type="NCBI Taxonomy" id="3032591"/>
    <lineage>
        <taxon>Bacteria</taxon>
        <taxon>Pseudomonadati</taxon>
        <taxon>Pseudomonadota</taxon>
        <taxon>Alphaproteobacteria</taxon>
        <taxon>Rhodospirillales</taxon>
        <taxon>Rhodovibrionaceae</taxon>
        <taxon>Aquibaculum</taxon>
    </lineage>
</organism>
<evidence type="ECO:0000313" key="3">
    <source>
        <dbReference type="EMBL" id="MDF2097468.1"/>
    </source>
</evidence>
<gene>
    <name evidence="3" type="ORF">P2G67_15945</name>
</gene>
<dbReference type="Gene3D" id="2.40.160.50">
    <property type="entry name" value="membrane protein fhac: a member of the omp85/tpsb transporter family"/>
    <property type="match status" value="1"/>
</dbReference>
<reference evidence="3 4" key="1">
    <citation type="submission" date="2023-03" db="EMBL/GenBank/DDBJ databases">
        <title>Fodinicurvata sp. CAU 1616 isolated from sea sendiment.</title>
        <authorList>
            <person name="Kim W."/>
        </authorList>
    </citation>
    <scope>NUCLEOTIDE SEQUENCE [LARGE SCALE GENOMIC DNA]</scope>
    <source>
        <strain evidence="3 4">CAU 1616</strain>
    </source>
</reference>
<evidence type="ECO:0000259" key="2">
    <source>
        <dbReference type="Pfam" id="PF03865"/>
    </source>
</evidence>
<dbReference type="Gene3D" id="3.10.20.310">
    <property type="entry name" value="membrane protein fhac"/>
    <property type="match status" value="1"/>
</dbReference>
<feature type="region of interest" description="Disordered" evidence="1">
    <location>
        <begin position="1"/>
        <end position="25"/>
    </location>
</feature>
<evidence type="ECO:0000313" key="4">
    <source>
        <dbReference type="Proteomes" id="UP001215503"/>
    </source>
</evidence>
<name>A0ABT5YR60_9PROT</name>
<dbReference type="EMBL" id="JARHUD010000015">
    <property type="protein sequence ID" value="MDF2097468.1"/>
    <property type="molecule type" value="Genomic_DNA"/>
</dbReference>
<dbReference type="PANTHER" id="PTHR34597">
    <property type="entry name" value="SLR1661 PROTEIN"/>
    <property type="match status" value="1"/>
</dbReference>
<dbReference type="Proteomes" id="UP001215503">
    <property type="component" value="Unassembled WGS sequence"/>
</dbReference>
<dbReference type="SUPFAM" id="SSF56925">
    <property type="entry name" value="OMPA-like"/>
    <property type="match status" value="1"/>
</dbReference>
<evidence type="ECO:0000256" key="1">
    <source>
        <dbReference type="SAM" id="MobiDB-lite"/>
    </source>
</evidence>
<dbReference type="InterPro" id="IPR005565">
    <property type="entry name" value="Hemolysn_activator_HlyB_C"/>
</dbReference>
<protein>
    <submittedName>
        <fullName evidence="3">ShlB/FhaC/HecB family hemolysin secretion/activation protein</fullName>
    </submittedName>
</protein>